<dbReference type="Proteomes" id="UP000275385">
    <property type="component" value="Unassembled WGS sequence"/>
</dbReference>
<comment type="similarity">
    <text evidence="1">Belongs to the acetyltransferase family. GNAT subfamily.</text>
</comment>
<dbReference type="InterPro" id="IPR000182">
    <property type="entry name" value="GNAT_dom"/>
</dbReference>
<feature type="domain" description="N-acetyltransferase" evidence="4">
    <location>
        <begin position="34"/>
        <end position="209"/>
    </location>
</feature>
<accession>A0A420YDM0</accession>
<keyword evidence="6" id="KW-1185">Reference proteome</keyword>
<dbReference type="Pfam" id="PF13302">
    <property type="entry name" value="Acetyltransf_3"/>
    <property type="match status" value="1"/>
</dbReference>
<keyword evidence="3" id="KW-0012">Acyltransferase</keyword>
<evidence type="ECO:0000259" key="4">
    <source>
        <dbReference type="PROSITE" id="PS51186"/>
    </source>
</evidence>
<dbReference type="PANTHER" id="PTHR13256">
    <property type="entry name" value="N-ACETYLTRANSFERASE 9"/>
    <property type="match status" value="1"/>
</dbReference>
<evidence type="ECO:0000256" key="2">
    <source>
        <dbReference type="ARBA" id="ARBA00022679"/>
    </source>
</evidence>
<dbReference type="InterPro" id="IPR039135">
    <property type="entry name" value="NAT9-like"/>
</dbReference>
<dbReference type="Gene3D" id="3.40.630.30">
    <property type="match status" value="1"/>
</dbReference>
<proteinExistence type="inferred from homology"/>
<organism evidence="5 6">
    <name type="scientific">Coniochaeta pulveracea</name>
    <dbReference type="NCBI Taxonomy" id="177199"/>
    <lineage>
        <taxon>Eukaryota</taxon>
        <taxon>Fungi</taxon>
        <taxon>Dikarya</taxon>
        <taxon>Ascomycota</taxon>
        <taxon>Pezizomycotina</taxon>
        <taxon>Sordariomycetes</taxon>
        <taxon>Sordariomycetidae</taxon>
        <taxon>Coniochaetales</taxon>
        <taxon>Coniochaetaceae</taxon>
        <taxon>Coniochaeta</taxon>
    </lineage>
</organism>
<evidence type="ECO:0000256" key="1">
    <source>
        <dbReference type="ARBA" id="ARBA00009342"/>
    </source>
</evidence>
<dbReference type="PROSITE" id="PS51186">
    <property type="entry name" value="GNAT"/>
    <property type="match status" value="1"/>
</dbReference>
<gene>
    <name evidence="5" type="ORF">DL546_007222</name>
</gene>
<dbReference type="InterPro" id="IPR016181">
    <property type="entry name" value="Acyl_CoA_acyltransferase"/>
</dbReference>
<comment type="caution">
    <text evidence="5">The sequence shown here is derived from an EMBL/GenBank/DDBJ whole genome shotgun (WGS) entry which is preliminary data.</text>
</comment>
<name>A0A420YDM0_9PEZI</name>
<evidence type="ECO:0000256" key="3">
    <source>
        <dbReference type="ARBA" id="ARBA00023315"/>
    </source>
</evidence>
<dbReference type="PANTHER" id="PTHR13256:SF16">
    <property type="entry name" value="ALPHA_BETA-TUBULIN-N-ACETYLTRANSFERASE 9"/>
    <property type="match status" value="1"/>
</dbReference>
<evidence type="ECO:0000313" key="6">
    <source>
        <dbReference type="Proteomes" id="UP000275385"/>
    </source>
</evidence>
<sequence>MKINENIAISTPRVLLVPYEHSHVLKYHGWMQDPSIQEATASEPLTLEEEYENQESWRTSPDKLTFIVCQPLPSASPDSSHVVAGEVDSPVHMIGDINFFINPSEEEDKEGLYEGEVDIMIAEPAYRGKGVGKEAVSAFLWWIIRHSEGITDEYSRETEEGGRGMDLIMARIKKENEGSIRLFQSLGFEQVGDVNYFGEIKLVLRKELFRTFGEAGADRGFREVKYRRATQHS</sequence>
<dbReference type="SUPFAM" id="SSF55729">
    <property type="entry name" value="Acyl-CoA N-acyltransferases (Nat)"/>
    <property type="match status" value="1"/>
</dbReference>
<dbReference type="GO" id="GO:0008080">
    <property type="term" value="F:N-acetyltransferase activity"/>
    <property type="evidence" value="ECO:0007669"/>
    <property type="project" value="InterPro"/>
</dbReference>
<protein>
    <recommendedName>
        <fullName evidence="4">N-acetyltransferase domain-containing protein</fullName>
    </recommendedName>
</protein>
<keyword evidence="2" id="KW-0808">Transferase</keyword>
<dbReference type="OrthoDB" id="5043642at2759"/>
<dbReference type="AlphaFoldDB" id="A0A420YDM0"/>
<evidence type="ECO:0000313" key="5">
    <source>
        <dbReference type="EMBL" id="RKU45988.1"/>
    </source>
</evidence>
<dbReference type="STRING" id="177199.A0A420YDM0"/>
<dbReference type="EMBL" id="QVQW01000017">
    <property type="protein sequence ID" value="RKU45988.1"/>
    <property type="molecule type" value="Genomic_DNA"/>
</dbReference>
<reference evidence="5 6" key="1">
    <citation type="submission" date="2018-08" db="EMBL/GenBank/DDBJ databases">
        <title>Draft genome of the lignicolous fungus Coniochaeta pulveracea.</title>
        <authorList>
            <person name="Borstlap C.J."/>
            <person name="De Witt R.N."/>
            <person name="Botha A."/>
            <person name="Volschenk H."/>
        </authorList>
    </citation>
    <scope>NUCLEOTIDE SEQUENCE [LARGE SCALE GENOMIC DNA]</scope>
    <source>
        <strain evidence="5 6">CAB683</strain>
    </source>
</reference>